<evidence type="ECO:0000313" key="4">
    <source>
        <dbReference type="EMBL" id="PAD75739.1"/>
    </source>
</evidence>
<comment type="subcellular location">
    <subcellularLocation>
        <location evidence="3">Cytoplasm</location>
    </subcellularLocation>
</comment>
<dbReference type="OrthoDB" id="9769796at2"/>
<sequence>MKTVGIVVEYNPLHNGHVLHYERSKALTGADAVVAVMSGPFLQRGEPAIASKRARAEMALRMGADLVIELPVAYAVQPAEWFAHGAVALLAGTGVVDSLCFGSESGTLEQLLPLARLLARETEQLQAEMANRLQQGDNFPAAYAAAAAAVFAQGEHDAESLRQMLARPNNSLGLHYLIALERLKASIKPYTIPRESAQYHDQVPGSASIASATAIRRLILTEGLQAVSPYIPEYTLDILEREMENGQAPMHWERFRQPLLQTLLTRGPQQLETLHEVTEGLEFRIRRQLPRLAEPTVEALLDALKTKRYTRTKLQRMLVHVMLNHGKARMSRSALAEGPGYLRILGFSSTGRALLKRMKKTASLPVVMKPSAFEHPQLDLDLRAAAVYAAGCPQPLLGQLYSDYLLPPVTI</sequence>
<keyword evidence="3" id="KW-0820">tRNA-binding</keyword>
<evidence type="ECO:0000256" key="1">
    <source>
        <dbReference type="ARBA" id="ARBA00022598"/>
    </source>
</evidence>
<keyword evidence="1 3" id="KW-0436">Ligase</keyword>
<keyword evidence="2 3" id="KW-0819">tRNA processing</keyword>
<dbReference type="RefSeq" id="WP_095265802.1">
    <property type="nucleotide sequence ID" value="NZ_NPBY01000044.1"/>
</dbReference>
<keyword evidence="3" id="KW-0067">ATP-binding</keyword>
<comment type="caution">
    <text evidence="4">The sequence shown here is derived from an EMBL/GenBank/DDBJ whole genome shotgun (WGS) entry which is preliminary data.</text>
</comment>
<feature type="binding site" evidence="3">
    <location>
        <position position="194"/>
    </location>
    <ligand>
        <name>ATP</name>
        <dbReference type="ChEBI" id="CHEBI:30616"/>
    </ligand>
</feature>
<dbReference type="SUPFAM" id="SSF52374">
    <property type="entry name" value="Nucleotidylyl transferase"/>
    <property type="match status" value="1"/>
</dbReference>
<dbReference type="PANTHER" id="PTHR37825:SF1">
    <property type="entry name" value="TRNA(MET) CYTIDINE ACETATE LIGASE"/>
    <property type="match status" value="1"/>
</dbReference>
<dbReference type="NCBIfam" id="NF010191">
    <property type="entry name" value="PRK13670.1"/>
    <property type="match status" value="1"/>
</dbReference>
<comment type="function">
    <text evidence="3">Catalyzes the formation of N(4)-acetylcytidine (ac(4)C) at the wobble position of elongator tRNA(Met), using acetate and ATP as substrates. First activates an acetate ion to form acetyladenylate (Ac-AMP) and then transfers the acetyl group to tRNA to form ac(4)C34.</text>
</comment>
<accession>A0A268ERH4</accession>
<name>A0A268ERH4_9BACL</name>
<dbReference type="Pfam" id="PF05636">
    <property type="entry name" value="HIGH_NTase1"/>
    <property type="match status" value="1"/>
</dbReference>
<feature type="binding site" evidence="3">
    <location>
        <begin position="7"/>
        <end position="20"/>
    </location>
    <ligand>
        <name>ATP</name>
        <dbReference type="ChEBI" id="CHEBI:30616"/>
    </ligand>
</feature>
<reference evidence="4 5" key="1">
    <citation type="submission" date="2017-07" db="EMBL/GenBank/DDBJ databases">
        <title>Isolation and whole genome analysis of endospore-forming bacteria from heroin.</title>
        <authorList>
            <person name="Kalinowski J."/>
            <person name="Ahrens B."/>
            <person name="Al-Dilaimi A."/>
            <person name="Winkler A."/>
            <person name="Wibberg D."/>
            <person name="Schleenbecker U."/>
            <person name="Ruckert C."/>
            <person name="Wolfel R."/>
            <person name="Grass G."/>
        </authorList>
    </citation>
    <scope>NUCLEOTIDE SEQUENCE [LARGE SCALE GENOMIC DNA]</scope>
    <source>
        <strain evidence="4 5">7537-G1</strain>
    </source>
</reference>
<dbReference type="InterPro" id="IPR014729">
    <property type="entry name" value="Rossmann-like_a/b/a_fold"/>
</dbReference>
<evidence type="ECO:0000313" key="5">
    <source>
        <dbReference type="Proteomes" id="UP000215596"/>
    </source>
</evidence>
<organism evidence="4 5">
    <name type="scientific">Paenibacillus campinasensis</name>
    <dbReference type="NCBI Taxonomy" id="66347"/>
    <lineage>
        <taxon>Bacteria</taxon>
        <taxon>Bacillati</taxon>
        <taxon>Bacillota</taxon>
        <taxon>Bacilli</taxon>
        <taxon>Bacillales</taxon>
        <taxon>Paenibacillaceae</taxon>
        <taxon>Paenibacillus</taxon>
    </lineage>
</organism>
<keyword evidence="3" id="KW-0963">Cytoplasm</keyword>
<dbReference type="AlphaFoldDB" id="A0A268ERH4"/>
<feature type="binding site" evidence="3">
    <location>
        <position position="169"/>
    </location>
    <ligand>
        <name>ATP</name>
        <dbReference type="ChEBI" id="CHEBI:30616"/>
    </ligand>
</feature>
<dbReference type="HAMAP" id="MF_01539">
    <property type="entry name" value="TmcAL"/>
    <property type="match status" value="1"/>
</dbReference>
<dbReference type="EMBL" id="NPBY01000044">
    <property type="protein sequence ID" value="PAD75739.1"/>
    <property type="molecule type" value="Genomic_DNA"/>
</dbReference>
<dbReference type="InterPro" id="IPR008513">
    <property type="entry name" value="tRNA(Met)_cyd_acetate_ligase"/>
</dbReference>
<dbReference type="PANTHER" id="PTHR37825">
    <property type="entry name" value="TRNA(MET) CYTIDINE ACETATE LIGASE"/>
    <property type="match status" value="1"/>
</dbReference>
<dbReference type="Gene3D" id="3.40.50.620">
    <property type="entry name" value="HUPs"/>
    <property type="match status" value="1"/>
</dbReference>
<protein>
    <recommendedName>
        <fullName evidence="3">tRNA(Met) cytidine acetate ligase</fullName>
        <ecNumber evidence="3">6.3.4.-</ecNumber>
    </recommendedName>
</protein>
<dbReference type="GO" id="GO:0000049">
    <property type="term" value="F:tRNA binding"/>
    <property type="evidence" value="ECO:0007669"/>
    <property type="project" value="UniProtKB-KW"/>
</dbReference>
<comment type="similarity">
    <text evidence="3">Belongs to the TmcAL family.</text>
</comment>
<evidence type="ECO:0000256" key="3">
    <source>
        <dbReference type="HAMAP-Rule" id="MF_01539"/>
    </source>
</evidence>
<evidence type="ECO:0000256" key="2">
    <source>
        <dbReference type="ARBA" id="ARBA00022694"/>
    </source>
</evidence>
<proteinExistence type="inferred from homology"/>
<dbReference type="GO" id="GO:0005524">
    <property type="term" value="F:ATP binding"/>
    <property type="evidence" value="ECO:0007669"/>
    <property type="project" value="UniProtKB-KW"/>
</dbReference>
<comment type="caution">
    <text evidence="3">Lacks conserved residue(s) required for the propagation of feature annotation.</text>
</comment>
<keyword evidence="4" id="KW-0808">Transferase</keyword>
<dbReference type="GO" id="GO:0005737">
    <property type="term" value="C:cytoplasm"/>
    <property type="evidence" value="ECO:0007669"/>
    <property type="project" value="UniProtKB-SubCell"/>
</dbReference>
<dbReference type="GO" id="GO:0006400">
    <property type="term" value="P:tRNA modification"/>
    <property type="evidence" value="ECO:0007669"/>
    <property type="project" value="UniProtKB-UniRule"/>
</dbReference>
<gene>
    <name evidence="3" type="primary">tmcAL</name>
    <name evidence="4" type="ORF">CHH67_13930</name>
</gene>
<dbReference type="GO" id="GO:0016879">
    <property type="term" value="F:ligase activity, forming carbon-nitrogen bonds"/>
    <property type="evidence" value="ECO:0007669"/>
    <property type="project" value="UniProtKB-UniRule"/>
</dbReference>
<dbReference type="Proteomes" id="UP000215596">
    <property type="component" value="Unassembled WGS sequence"/>
</dbReference>
<dbReference type="EC" id="6.3.4.-" evidence="3"/>
<comment type="catalytic activity">
    <reaction evidence="3">
        <text>cytidine(34) in elongator tRNA(Met) + acetate + ATP = N(4)-acetylcytidine(34) in elongator tRNA(Met) + AMP + diphosphate</text>
        <dbReference type="Rhea" id="RHEA:58144"/>
        <dbReference type="Rhea" id="RHEA-COMP:10693"/>
        <dbReference type="Rhea" id="RHEA-COMP:10694"/>
        <dbReference type="ChEBI" id="CHEBI:30089"/>
        <dbReference type="ChEBI" id="CHEBI:30616"/>
        <dbReference type="ChEBI" id="CHEBI:33019"/>
        <dbReference type="ChEBI" id="CHEBI:74900"/>
        <dbReference type="ChEBI" id="CHEBI:82748"/>
        <dbReference type="ChEBI" id="CHEBI:456215"/>
    </reaction>
</comment>
<keyword evidence="3" id="KW-0547">Nucleotide-binding</keyword>
<feature type="binding site" evidence="3">
    <location>
        <position position="102"/>
    </location>
    <ligand>
        <name>ATP</name>
        <dbReference type="ChEBI" id="CHEBI:30616"/>
    </ligand>
</feature>
<dbReference type="GO" id="GO:0016740">
    <property type="term" value="F:transferase activity"/>
    <property type="evidence" value="ECO:0007669"/>
    <property type="project" value="UniProtKB-KW"/>
</dbReference>
<keyword evidence="3" id="KW-0694">RNA-binding</keyword>